<evidence type="ECO:0000256" key="1">
    <source>
        <dbReference type="SAM" id="Phobius"/>
    </source>
</evidence>
<dbReference type="VEuPathDB" id="FungiDB:BO72DRAFT_73225"/>
<dbReference type="GeneID" id="63867991"/>
<gene>
    <name evidence="2" type="ORF">BO72DRAFT_73225</name>
</gene>
<dbReference type="Proteomes" id="UP000249789">
    <property type="component" value="Unassembled WGS sequence"/>
</dbReference>
<keyword evidence="1" id="KW-0812">Transmembrane</keyword>
<dbReference type="EMBL" id="KZ824637">
    <property type="protein sequence ID" value="RAK78412.1"/>
    <property type="molecule type" value="Genomic_DNA"/>
</dbReference>
<evidence type="ECO:0000313" key="2">
    <source>
        <dbReference type="EMBL" id="RAK78412.1"/>
    </source>
</evidence>
<protein>
    <submittedName>
        <fullName evidence="2">Uncharacterized protein</fullName>
    </submittedName>
</protein>
<sequence length="91" mass="10894">MNKTTNHLTTILTHNMIEFSMIMMNTTYFIMQIWHRMNRRVVSHFHPSSKAAKVGLDNPTKGICRSRKILRIRRNRLIRPRRKKFSLDSLV</sequence>
<keyword evidence="1" id="KW-0472">Membrane</keyword>
<keyword evidence="1" id="KW-1133">Transmembrane helix</keyword>
<dbReference type="AlphaFoldDB" id="A0A8G1RQJ7"/>
<dbReference type="RefSeq" id="XP_040802422.1">
    <property type="nucleotide sequence ID" value="XM_040950656.1"/>
</dbReference>
<feature type="transmembrane region" description="Helical" evidence="1">
    <location>
        <begin position="12"/>
        <end position="31"/>
    </location>
</feature>
<organism evidence="2 3">
    <name type="scientific">Aspergillus fijiensis CBS 313.89</name>
    <dbReference type="NCBI Taxonomy" id="1448319"/>
    <lineage>
        <taxon>Eukaryota</taxon>
        <taxon>Fungi</taxon>
        <taxon>Dikarya</taxon>
        <taxon>Ascomycota</taxon>
        <taxon>Pezizomycotina</taxon>
        <taxon>Eurotiomycetes</taxon>
        <taxon>Eurotiomycetidae</taxon>
        <taxon>Eurotiales</taxon>
        <taxon>Aspergillaceae</taxon>
        <taxon>Aspergillus</taxon>
    </lineage>
</organism>
<reference evidence="2 3" key="1">
    <citation type="submission" date="2018-02" db="EMBL/GenBank/DDBJ databases">
        <title>The genomes of Aspergillus section Nigri reveals drivers in fungal speciation.</title>
        <authorList>
            <consortium name="DOE Joint Genome Institute"/>
            <person name="Vesth T.C."/>
            <person name="Nybo J."/>
            <person name="Theobald S."/>
            <person name="Brandl J."/>
            <person name="Frisvad J.C."/>
            <person name="Nielsen K.F."/>
            <person name="Lyhne E.K."/>
            <person name="Kogle M.E."/>
            <person name="Kuo A."/>
            <person name="Riley R."/>
            <person name="Clum A."/>
            <person name="Nolan M."/>
            <person name="Lipzen A."/>
            <person name="Salamov A."/>
            <person name="Henrissat B."/>
            <person name="Wiebenga A."/>
            <person name="De vries R.P."/>
            <person name="Grigoriev I.V."/>
            <person name="Mortensen U.H."/>
            <person name="Andersen M.R."/>
            <person name="Baker S.E."/>
        </authorList>
    </citation>
    <scope>NUCLEOTIDE SEQUENCE [LARGE SCALE GENOMIC DNA]</scope>
    <source>
        <strain evidence="2 3">CBS 313.89</strain>
    </source>
</reference>
<keyword evidence="3" id="KW-1185">Reference proteome</keyword>
<name>A0A8G1RQJ7_9EURO</name>
<proteinExistence type="predicted"/>
<accession>A0A8G1RQJ7</accession>
<evidence type="ECO:0000313" key="3">
    <source>
        <dbReference type="Proteomes" id="UP000249789"/>
    </source>
</evidence>